<sequence length="240" mass="25176">MQFDQADYTEPPPAPRCTACERPIASTYYEVNSHLLCPSCRESVEASLTGGSKSKRFLKASLFGFGAAVAGALVYFLVSLTGYNIGLIAVLVGWMVGTAVFKGSEGRGGWFYQLVAVVLTYLSVAASLAPDVYKGFQEQYGESAQVAAPTGGTVAEAPDAEEVAEVPNTPGAAVFITGMISLAAPVLVGMESPLSGLIYGFALYEAWRRNKKAVLNIAGPFKLADASGAEAPVEQERSVG</sequence>
<accession>A0A3A8MIY0</accession>
<keyword evidence="1" id="KW-0472">Membrane</keyword>
<evidence type="ECO:0000313" key="3">
    <source>
        <dbReference type="Proteomes" id="UP000273405"/>
    </source>
</evidence>
<evidence type="ECO:0000313" key="2">
    <source>
        <dbReference type="EMBL" id="RKH31700.1"/>
    </source>
</evidence>
<proteinExistence type="predicted"/>
<feature type="transmembrane region" description="Helical" evidence="1">
    <location>
        <begin position="110"/>
        <end position="129"/>
    </location>
</feature>
<feature type="transmembrane region" description="Helical" evidence="1">
    <location>
        <begin position="83"/>
        <end position="101"/>
    </location>
</feature>
<gene>
    <name evidence="2" type="ORF">D7X12_38150</name>
</gene>
<comment type="caution">
    <text evidence="2">The sequence shown here is derived from an EMBL/GenBank/DDBJ whole genome shotgun (WGS) entry which is preliminary data.</text>
</comment>
<keyword evidence="1" id="KW-0812">Transmembrane</keyword>
<keyword evidence="1" id="KW-1133">Transmembrane helix</keyword>
<name>A0A3A8MIY0_9BACT</name>
<organism evidence="2 3">
    <name type="scientific">Corallococcus sicarius</name>
    <dbReference type="NCBI Taxonomy" id="2316726"/>
    <lineage>
        <taxon>Bacteria</taxon>
        <taxon>Pseudomonadati</taxon>
        <taxon>Myxococcota</taxon>
        <taxon>Myxococcia</taxon>
        <taxon>Myxococcales</taxon>
        <taxon>Cystobacterineae</taxon>
        <taxon>Myxococcaceae</taxon>
        <taxon>Corallococcus</taxon>
    </lineage>
</organism>
<evidence type="ECO:0000256" key="1">
    <source>
        <dbReference type="SAM" id="Phobius"/>
    </source>
</evidence>
<keyword evidence="3" id="KW-1185">Reference proteome</keyword>
<feature type="transmembrane region" description="Helical" evidence="1">
    <location>
        <begin position="57"/>
        <end position="77"/>
    </location>
</feature>
<dbReference type="EMBL" id="RAWG01000442">
    <property type="protein sequence ID" value="RKH31700.1"/>
    <property type="molecule type" value="Genomic_DNA"/>
</dbReference>
<feature type="transmembrane region" description="Helical" evidence="1">
    <location>
        <begin position="172"/>
        <end position="202"/>
    </location>
</feature>
<reference evidence="3" key="1">
    <citation type="submission" date="2018-09" db="EMBL/GenBank/DDBJ databases">
        <authorList>
            <person name="Livingstone P.G."/>
            <person name="Whitworth D.E."/>
        </authorList>
    </citation>
    <scope>NUCLEOTIDE SEQUENCE [LARGE SCALE GENOMIC DNA]</scope>
    <source>
        <strain evidence="3">CA040B</strain>
    </source>
</reference>
<protein>
    <submittedName>
        <fullName evidence="2">Uncharacterized protein</fullName>
    </submittedName>
</protein>
<dbReference type="Proteomes" id="UP000273405">
    <property type="component" value="Unassembled WGS sequence"/>
</dbReference>
<dbReference type="AlphaFoldDB" id="A0A3A8MIY0"/>